<gene>
    <name evidence="9" type="ORF">A4R26_14515</name>
</gene>
<evidence type="ECO:0000256" key="1">
    <source>
        <dbReference type="ARBA" id="ARBA00004141"/>
    </source>
</evidence>
<evidence type="ECO:0000313" key="9">
    <source>
        <dbReference type="EMBL" id="OQP65710.1"/>
    </source>
</evidence>
<dbReference type="InterPro" id="IPR007829">
    <property type="entry name" value="TM2"/>
</dbReference>
<keyword evidence="5 7" id="KW-0472">Membrane</keyword>
<proteinExistence type="predicted"/>
<keyword evidence="6" id="KW-0325">Glycoprotein</keyword>
<evidence type="ECO:0000313" key="10">
    <source>
        <dbReference type="Proteomes" id="UP000192276"/>
    </source>
</evidence>
<accession>A0A1V9G566</accession>
<dbReference type="InterPro" id="IPR050932">
    <property type="entry name" value="TM2D1-3-like"/>
</dbReference>
<reference evidence="10" key="1">
    <citation type="submission" date="2016-04" db="EMBL/GenBank/DDBJ databases">
        <authorList>
            <person name="Chen L."/>
            <person name="Zhuang W."/>
            <person name="Wang G."/>
        </authorList>
    </citation>
    <scope>NUCLEOTIDE SEQUENCE [LARGE SCALE GENOMIC DNA]</scope>
    <source>
        <strain evidence="10">208</strain>
    </source>
</reference>
<comment type="subcellular location">
    <subcellularLocation>
        <location evidence="1">Membrane</location>
        <topology evidence="1">Multi-pass membrane protein</topology>
    </subcellularLocation>
</comment>
<dbReference type="PANTHER" id="PTHR21016:SF7">
    <property type="entry name" value="TM2 DOMAIN-CONTAINING PROTEIN 3"/>
    <property type="match status" value="1"/>
</dbReference>
<keyword evidence="2 7" id="KW-0812">Transmembrane</keyword>
<name>A0A1V9G566_9BACT</name>
<evidence type="ECO:0000256" key="3">
    <source>
        <dbReference type="ARBA" id="ARBA00022729"/>
    </source>
</evidence>
<keyword evidence="3" id="KW-0732">Signal</keyword>
<feature type="domain" description="TM2" evidence="8">
    <location>
        <begin position="9"/>
        <end position="57"/>
    </location>
</feature>
<evidence type="ECO:0000256" key="2">
    <source>
        <dbReference type="ARBA" id="ARBA00022692"/>
    </source>
</evidence>
<sequence>MANPAAAGEKSQIVAAILCFFLGGIGIHRFYLGYTWQGIVQIFTLGGCGIWALIDFVRILLGDLKPKDADYDVTF</sequence>
<evidence type="ECO:0000259" key="8">
    <source>
        <dbReference type="Pfam" id="PF05154"/>
    </source>
</evidence>
<dbReference type="Proteomes" id="UP000192276">
    <property type="component" value="Unassembled WGS sequence"/>
</dbReference>
<dbReference type="EMBL" id="LWBP01000067">
    <property type="protein sequence ID" value="OQP65710.1"/>
    <property type="molecule type" value="Genomic_DNA"/>
</dbReference>
<feature type="transmembrane region" description="Helical" evidence="7">
    <location>
        <begin position="12"/>
        <end position="32"/>
    </location>
</feature>
<evidence type="ECO:0000256" key="7">
    <source>
        <dbReference type="SAM" id="Phobius"/>
    </source>
</evidence>
<evidence type="ECO:0000256" key="4">
    <source>
        <dbReference type="ARBA" id="ARBA00022989"/>
    </source>
</evidence>
<dbReference type="GO" id="GO:0016020">
    <property type="term" value="C:membrane"/>
    <property type="evidence" value="ECO:0007669"/>
    <property type="project" value="UniProtKB-SubCell"/>
</dbReference>
<evidence type="ECO:0000256" key="5">
    <source>
        <dbReference type="ARBA" id="ARBA00023136"/>
    </source>
</evidence>
<evidence type="ECO:0000256" key="6">
    <source>
        <dbReference type="ARBA" id="ARBA00023180"/>
    </source>
</evidence>
<dbReference type="Pfam" id="PF05154">
    <property type="entry name" value="TM2"/>
    <property type="match status" value="1"/>
</dbReference>
<comment type="caution">
    <text evidence="9">The sequence shown here is derived from an EMBL/GenBank/DDBJ whole genome shotgun (WGS) entry which is preliminary data.</text>
</comment>
<keyword evidence="4 7" id="KW-1133">Transmembrane helix</keyword>
<protein>
    <recommendedName>
        <fullName evidence="8">TM2 domain-containing protein</fullName>
    </recommendedName>
</protein>
<dbReference type="STRING" id="550983.A4R26_14515"/>
<dbReference type="PANTHER" id="PTHR21016">
    <property type="entry name" value="BETA-AMYLOID BINDING PROTEIN-RELATED"/>
    <property type="match status" value="1"/>
</dbReference>
<feature type="transmembrane region" description="Helical" evidence="7">
    <location>
        <begin position="38"/>
        <end position="61"/>
    </location>
</feature>
<organism evidence="9 10">
    <name type="scientific">Niastella populi</name>
    <dbReference type="NCBI Taxonomy" id="550983"/>
    <lineage>
        <taxon>Bacteria</taxon>
        <taxon>Pseudomonadati</taxon>
        <taxon>Bacteroidota</taxon>
        <taxon>Chitinophagia</taxon>
        <taxon>Chitinophagales</taxon>
        <taxon>Chitinophagaceae</taxon>
        <taxon>Niastella</taxon>
    </lineage>
</organism>
<dbReference type="AlphaFoldDB" id="A0A1V9G566"/>
<keyword evidence="10" id="KW-1185">Reference proteome</keyword>